<feature type="region of interest" description="Disordered" evidence="3">
    <location>
        <begin position="559"/>
        <end position="582"/>
    </location>
</feature>
<organism evidence="5 6">
    <name type="scientific">Colletotrichum nymphaeae SA-01</name>
    <dbReference type="NCBI Taxonomy" id="1460502"/>
    <lineage>
        <taxon>Eukaryota</taxon>
        <taxon>Fungi</taxon>
        <taxon>Dikarya</taxon>
        <taxon>Ascomycota</taxon>
        <taxon>Pezizomycotina</taxon>
        <taxon>Sordariomycetes</taxon>
        <taxon>Hypocreomycetidae</taxon>
        <taxon>Glomerellales</taxon>
        <taxon>Glomerellaceae</taxon>
        <taxon>Colletotrichum</taxon>
        <taxon>Colletotrichum acutatum species complex</taxon>
    </lineage>
</organism>
<dbReference type="OrthoDB" id="4788831at2759"/>
<evidence type="ECO:0000256" key="3">
    <source>
        <dbReference type="SAM" id="MobiDB-lite"/>
    </source>
</evidence>
<feature type="signal peptide" evidence="4">
    <location>
        <begin position="1"/>
        <end position="22"/>
    </location>
</feature>
<gene>
    <name evidence="5" type="ORF">CNYM01_04809</name>
</gene>
<accession>A0A135S607</accession>
<sequence length="582" mass="64786">MIISNSITIWLFIAAVGTGISAQELFQDAASTNELPALCSVLCLPLKLVFPNCDTLCQTCEKPKTFCKTGKTAECIDTSTDVGNCGKCGNKCGEREACCNSKCVPENSFQTDVNNCGNCGVKCGKGTTCCNSECLPNDTFQSDSMNCSKCGNKCPENYNCHSGHCIEPHTCKASVSLLESCQDPVVSGSSCGAGEDELCDCMDPVEGDPFCGAFDGQYCQDMCSSDKDCQNSKGKKCARRDKTCCSAVTTDDKSHKTFKGRHSGYGKFDNMNILRVQQNSRQSIQERHWYKDSITAAFINMTAVVREVWSPTQGISETQRLRIYDVQRAHSLKSSTLSLCFLELPSHDSGDNLSNGITLELSSFQCFISFSSLAYHTDRDFIHRTTLDKILLTVIHSYTYTTTYTHAIANMKLPTTLAILLAPMAVFAKPPKRTSARHVRIDRLPTCIQYCIGETQWRIKGATLPKLAGEWCAKTAAHTPDWISFGKALDECKKHQCDNSIQWIDLAVWHWDMCEWSDVKEEGMNLLNGYRKAYWWPNDRQPIRPPHSRNWISDETFEAPDEWNENNGIGDDIPEDQPPIHG</sequence>
<evidence type="ECO:0000313" key="6">
    <source>
        <dbReference type="Proteomes" id="UP000070054"/>
    </source>
</evidence>
<dbReference type="AlphaFoldDB" id="A0A135S607"/>
<dbReference type="Pfam" id="PF04885">
    <property type="entry name" value="Stig1"/>
    <property type="match status" value="1"/>
</dbReference>
<evidence type="ECO:0000313" key="5">
    <source>
        <dbReference type="EMBL" id="KXH31373.1"/>
    </source>
</evidence>
<comment type="caution">
    <text evidence="5">The sequence shown here is derived from an EMBL/GenBank/DDBJ whole genome shotgun (WGS) entry which is preliminary data.</text>
</comment>
<comment type="similarity">
    <text evidence="1">Belongs to the STIG1 family.</text>
</comment>
<evidence type="ECO:0000256" key="1">
    <source>
        <dbReference type="ARBA" id="ARBA00006010"/>
    </source>
</evidence>
<keyword evidence="6" id="KW-1185">Reference proteome</keyword>
<keyword evidence="2 4" id="KW-0732">Signal</keyword>
<dbReference type="EMBL" id="JEMN01001619">
    <property type="protein sequence ID" value="KXH31373.1"/>
    <property type="molecule type" value="Genomic_DNA"/>
</dbReference>
<dbReference type="Proteomes" id="UP000070054">
    <property type="component" value="Unassembled WGS sequence"/>
</dbReference>
<reference evidence="5 6" key="1">
    <citation type="submission" date="2014-02" db="EMBL/GenBank/DDBJ databases">
        <title>The genome sequence of Colletotrichum nymphaeae SA-01.</title>
        <authorList>
            <person name="Baroncelli R."/>
            <person name="Thon M.R."/>
        </authorList>
    </citation>
    <scope>NUCLEOTIDE SEQUENCE [LARGE SCALE GENOMIC DNA]</scope>
    <source>
        <strain evidence="5 6">SA-01</strain>
    </source>
</reference>
<proteinExistence type="inferred from homology"/>
<evidence type="ECO:0000256" key="4">
    <source>
        <dbReference type="SAM" id="SignalP"/>
    </source>
</evidence>
<name>A0A135S607_9PEZI</name>
<feature type="chain" id="PRO_5007801843" evidence="4">
    <location>
        <begin position="23"/>
        <end position="582"/>
    </location>
</feature>
<dbReference type="InterPro" id="IPR006969">
    <property type="entry name" value="Stig-like"/>
</dbReference>
<evidence type="ECO:0000256" key="2">
    <source>
        <dbReference type="ARBA" id="ARBA00022729"/>
    </source>
</evidence>
<protein>
    <submittedName>
        <fullName evidence="5">Uncharacterized protein</fullName>
    </submittedName>
</protein>